<dbReference type="PROSITE" id="PS51257">
    <property type="entry name" value="PROKAR_LIPOPROTEIN"/>
    <property type="match status" value="1"/>
</dbReference>
<dbReference type="Proteomes" id="UP000316426">
    <property type="component" value="Chromosome"/>
</dbReference>
<sequence>MNTKLLTVAALLLLGGCGFIASISSDATTRGLAVLGGLATSFVLGLGVGERSKSAYCQELIRINSHLGEINEALSETNLTLMRSARRGPSADPDIPA</sequence>
<dbReference type="AlphaFoldDB" id="A0A518KBC7"/>
<dbReference type="RefSeq" id="WP_145114098.1">
    <property type="nucleotide sequence ID" value="NZ_CP036349.1"/>
</dbReference>
<organism evidence="2 3">
    <name type="scientific">Botrimarina mediterranea</name>
    <dbReference type="NCBI Taxonomy" id="2528022"/>
    <lineage>
        <taxon>Bacteria</taxon>
        <taxon>Pseudomonadati</taxon>
        <taxon>Planctomycetota</taxon>
        <taxon>Planctomycetia</taxon>
        <taxon>Pirellulales</taxon>
        <taxon>Lacipirellulaceae</taxon>
        <taxon>Botrimarina</taxon>
    </lineage>
</organism>
<reference evidence="2 3" key="1">
    <citation type="submission" date="2019-02" db="EMBL/GenBank/DDBJ databases">
        <title>Deep-cultivation of Planctomycetes and their phenomic and genomic characterization uncovers novel biology.</title>
        <authorList>
            <person name="Wiegand S."/>
            <person name="Jogler M."/>
            <person name="Boedeker C."/>
            <person name="Pinto D."/>
            <person name="Vollmers J."/>
            <person name="Rivas-Marin E."/>
            <person name="Kohn T."/>
            <person name="Peeters S.H."/>
            <person name="Heuer A."/>
            <person name="Rast P."/>
            <person name="Oberbeckmann S."/>
            <person name="Bunk B."/>
            <person name="Jeske O."/>
            <person name="Meyerdierks A."/>
            <person name="Storesund J.E."/>
            <person name="Kallscheuer N."/>
            <person name="Luecker S."/>
            <person name="Lage O.M."/>
            <person name="Pohl T."/>
            <person name="Merkel B.J."/>
            <person name="Hornburger P."/>
            <person name="Mueller R.-W."/>
            <person name="Bruemmer F."/>
            <person name="Labrenz M."/>
            <person name="Spormann A.M."/>
            <person name="Op den Camp H."/>
            <person name="Overmann J."/>
            <person name="Amann R."/>
            <person name="Jetten M.S.M."/>
            <person name="Mascher T."/>
            <person name="Medema M.H."/>
            <person name="Devos D.P."/>
            <person name="Kaster A.-K."/>
            <person name="Ovreas L."/>
            <person name="Rohde M."/>
            <person name="Galperin M.Y."/>
            <person name="Jogler C."/>
        </authorList>
    </citation>
    <scope>NUCLEOTIDE SEQUENCE [LARGE SCALE GENOMIC DNA]</scope>
    <source>
        <strain evidence="2 3">Spa11</strain>
    </source>
</reference>
<gene>
    <name evidence="2" type="ORF">Spa11_33110</name>
</gene>
<evidence type="ECO:0000313" key="2">
    <source>
        <dbReference type="EMBL" id="QDV75101.1"/>
    </source>
</evidence>
<keyword evidence="3" id="KW-1185">Reference proteome</keyword>
<dbReference type="EMBL" id="CP036349">
    <property type="protein sequence ID" value="QDV75101.1"/>
    <property type="molecule type" value="Genomic_DNA"/>
</dbReference>
<keyword evidence="1" id="KW-0812">Transmembrane</keyword>
<protein>
    <recommendedName>
        <fullName evidence="4">Lipoprotein</fullName>
    </recommendedName>
</protein>
<accession>A0A518KBC7</accession>
<keyword evidence="1" id="KW-0472">Membrane</keyword>
<evidence type="ECO:0000256" key="1">
    <source>
        <dbReference type="SAM" id="Phobius"/>
    </source>
</evidence>
<evidence type="ECO:0000313" key="3">
    <source>
        <dbReference type="Proteomes" id="UP000316426"/>
    </source>
</evidence>
<name>A0A518KBC7_9BACT</name>
<feature type="transmembrane region" description="Helical" evidence="1">
    <location>
        <begin position="31"/>
        <end position="49"/>
    </location>
</feature>
<dbReference type="KEGG" id="bmei:Spa11_33110"/>
<evidence type="ECO:0008006" key="4">
    <source>
        <dbReference type="Google" id="ProtNLM"/>
    </source>
</evidence>
<proteinExistence type="predicted"/>
<keyword evidence="1" id="KW-1133">Transmembrane helix</keyword>